<name>A0A829HPV9_9MYCO</name>
<gene>
    <name evidence="6" type="ORF">J108_16375</name>
</gene>
<evidence type="ECO:0000256" key="3">
    <source>
        <dbReference type="ARBA" id="ARBA00022801"/>
    </source>
</evidence>
<dbReference type="EMBL" id="ATFQ01000026">
    <property type="protein sequence ID" value="EPQ21854.1"/>
    <property type="molecule type" value="Genomic_DNA"/>
</dbReference>
<sequence>MPMAKKPIRINTVNGTVEGFTRGGVHRFRGIPYAEPPVGPLRLRAPRPALPWTGVRTCRAWGAASIQQHRYAIILPGKPQKLSEDCLTLNVVAPEGPVSGPLPVMFFIHGGGYFLGSSATPLYDGASLARRGCVYVSVNYRLGGLGCVDLSSLSDDKHTIDSNLYLRDLVLALQWVHDNIGAFGGDPNNVTIFGESAGSHAVNTLLAVPSAAGLFHRAICQSTASGLVVTAEDAAANARQFAKYLGASDSNAAATVLAAKPKDLVKALFRLIGSAKHVPGLSLRIGPSIDGDVLPLDPVEAMERGESHRVPLIIGYNAEEATLFTKVLKILPITPEALEHSLSKGGPDFVRRIIEGYNGYPSQQALLQLAGDLAFGSAAWRVAEAHGRYAPTYFYRYDYTTRALRRYGLGPTHAIELLAVFGTYRTVAGPFLAGRADRAVARSVSDEMQRRWLAFARTGVPGDGWPAHTVPDRQVLIIDNPSRLEADPDADRRPLWQDVTSIV</sequence>
<dbReference type="InterPro" id="IPR050309">
    <property type="entry name" value="Type-B_Carboxylest/Lipase"/>
</dbReference>
<evidence type="ECO:0000256" key="4">
    <source>
        <dbReference type="RuleBase" id="RU361235"/>
    </source>
</evidence>
<dbReference type="SUPFAM" id="SSF53474">
    <property type="entry name" value="alpha/beta-Hydrolases"/>
    <property type="match status" value="1"/>
</dbReference>
<dbReference type="InterPro" id="IPR002168">
    <property type="entry name" value="Lipase_GDXG_HIS_AS"/>
</dbReference>
<dbReference type="InterPro" id="IPR019819">
    <property type="entry name" value="Carboxylesterase_B_CS"/>
</dbReference>
<dbReference type="PROSITE" id="PS01173">
    <property type="entry name" value="LIPASE_GDXG_HIS"/>
    <property type="match status" value="1"/>
</dbReference>
<evidence type="ECO:0000256" key="2">
    <source>
        <dbReference type="ARBA" id="ARBA00010515"/>
    </source>
</evidence>
<dbReference type="GO" id="GO:0016787">
    <property type="term" value="F:hydrolase activity"/>
    <property type="evidence" value="ECO:0007669"/>
    <property type="project" value="UniProtKB-KW"/>
</dbReference>
<feature type="domain" description="Carboxylesterase type B" evidence="5">
    <location>
        <begin position="9"/>
        <end position="484"/>
    </location>
</feature>
<evidence type="ECO:0000313" key="7">
    <source>
        <dbReference type="Proteomes" id="UP000014969"/>
    </source>
</evidence>
<dbReference type="InterPro" id="IPR029058">
    <property type="entry name" value="AB_hydrolase_fold"/>
</dbReference>
<evidence type="ECO:0000313" key="6">
    <source>
        <dbReference type="EMBL" id="EPQ21854.1"/>
    </source>
</evidence>
<dbReference type="Gene3D" id="3.40.50.1820">
    <property type="entry name" value="alpha/beta hydrolase"/>
    <property type="match status" value="1"/>
</dbReference>
<comment type="caution">
    <text evidence="6">The sequence shown here is derived from an EMBL/GenBank/DDBJ whole genome shotgun (WGS) entry which is preliminary data.</text>
</comment>
<evidence type="ECO:0000256" key="1">
    <source>
        <dbReference type="ARBA" id="ARBA00005964"/>
    </source>
</evidence>
<reference evidence="6 7" key="1">
    <citation type="journal article" date="2013" name="Genome Announc.">
        <title>Genome Sequence of an Epidemic Isolate of Mycobacterium abscessus subsp. bolletii from Rio de Janeiro, Brazil.</title>
        <authorList>
            <person name="Davidson R.M."/>
            <person name="Reynolds P.R."/>
            <person name="Farias-Hesson E."/>
            <person name="Duarte R.S."/>
            <person name="Jackson M."/>
            <person name="Strong M."/>
        </authorList>
    </citation>
    <scope>NUCLEOTIDE SEQUENCE [LARGE SCALE GENOMIC DNA]</scope>
    <source>
        <strain evidence="6 7">CRM-0020</strain>
    </source>
</reference>
<dbReference type="PANTHER" id="PTHR11559">
    <property type="entry name" value="CARBOXYLESTERASE"/>
    <property type="match status" value="1"/>
</dbReference>
<dbReference type="AlphaFoldDB" id="A0A829HPV9"/>
<accession>A0A829HPV9</accession>
<evidence type="ECO:0000259" key="5">
    <source>
        <dbReference type="Pfam" id="PF00135"/>
    </source>
</evidence>
<proteinExistence type="inferred from homology"/>
<dbReference type="Pfam" id="PF00135">
    <property type="entry name" value="COesterase"/>
    <property type="match status" value="1"/>
</dbReference>
<dbReference type="PROSITE" id="PS00122">
    <property type="entry name" value="CARBOXYLESTERASE_B_1"/>
    <property type="match status" value="1"/>
</dbReference>
<comment type="similarity">
    <text evidence="2">Belongs to the 'GDXG' lipolytic enzyme family.</text>
</comment>
<keyword evidence="3 4" id="KW-0378">Hydrolase</keyword>
<dbReference type="Proteomes" id="UP000014969">
    <property type="component" value="Unassembled WGS sequence"/>
</dbReference>
<dbReference type="InterPro" id="IPR002018">
    <property type="entry name" value="CarbesteraseB"/>
</dbReference>
<organism evidence="6 7">
    <name type="scientific">Mycobacteroides abscessus subsp. bolletii CRM-0020</name>
    <dbReference type="NCBI Taxonomy" id="1306401"/>
    <lineage>
        <taxon>Bacteria</taxon>
        <taxon>Bacillati</taxon>
        <taxon>Actinomycetota</taxon>
        <taxon>Actinomycetes</taxon>
        <taxon>Mycobacteriales</taxon>
        <taxon>Mycobacteriaceae</taxon>
        <taxon>Mycobacteroides</taxon>
        <taxon>Mycobacteroides abscessus</taxon>
    </lineage>
</organism>
<dbReference type="EC" id="3.1.1.-" evidence="4"/>
<dbReference type="InterPro" id="IPR019826">
    <property type="entry name" value="Carboxylesterase_B_AS"/>
</dbReference>
<comment type="similarity">
    <text evidence="1 4">Belongs to the type-B carboxylesterase/lipase family.</text>
</comment>
<dbReference type="PROSITE" id="PS00941">
    <property type="entry name" value="CARBOXYLESTERASE_B_2"/>
    <property type="match status" value="1"/>
</dbReference>
<protein>
    <recommendedName>
        <fullName evidence="4">Carboxylic ester hydrolase</fullName>
        <ecNumber evidence="4">3.1.1.-</ecNumber>
    </recommendedName>
</protein>